<keyword evidence="4" id="KW-1185">Reference proteome</keyword>
<dbReference type="EMBL" id="CP073708">
    <property type="protein sequence ID" value="QUO43417.1"/>
    <property type="molecule type" value="Genomic_DNA"/>
</dbReference>
<reference evidence="1 3" key="1">
    <citation type="submission" date="2020-12" db="EMBL/GenBank/DDBJ databases">
        <title>strain FJAT-54423T represents a novel species of the genus Brevibacillus.</title>
        <authorList>
            <person name="Tang R."/>
        </authorList>
    </citation>
    <scope>NUCLEOTIDE SEQUENCE [LARGE SCALE GENOMIC DNA]</scope>
    <source>
        <strain evidence="1 3">FJAT-54423</strain>
    </source>
</reference>
<dbReference type="Proteomes" id="UP000595847">
    <property type="component" value="Chromosome"/>
</dbReference>
<dbReference type="RefSeq" id="WP_198829890.1">
    <property type="nucleotide sequence ID" value="NZ_CP066308.1"/>
</dbReference>
<gene>
    <name evidence="1" type="ORF">JD108_11245</name>
    <name evidence="2" type="ORF">KDJ56_10930</name>
</gene>
<accession>A0A7T5EPJ3</accession>
<name>A0A7T5EPJ3_9BACL</name>
<protein>
    <submittedName>
        <fullName evidence="1">Uncharacterized protein</fullName>
    </submittedName>
</protein>
<sequence>MLTYHQFAVSELTSEQRQACLRLAEKALHEPNSLDLARYLSSKWEAYPQILMAKSEHGMAAFQLLHAFACNGEHYLYLGPLFSERGAYLRMFLHFYESLQKAYPAETFHLMAELQNPELMIIFKTLFRRASYPALTGEAIPEKARETARIFADRLKHIEQLDLQKLSTCSRHTLYRKKAASPVLLSWLGARGIYPEEGGSQILLHSSPPAPALRKRVKHDLNRGLFMLKHWSRFRDVMLKKFEEGIPR</sequence>
<proteinExistence type="predicted"/>
<dbReference type="Proteomes" id="UP000677234">
    <property type="component" value="Chromosome"/>
</dbReference>
<dbReference type="KEGG" id="bcop:JD108_11245"/>
<evidence type="ECO:0000313" key="4">
    <source>
        <dbReference type="Proteomes" id="UP000677234"/>
    </source>
</evidence>
<organism evidence="1 3">
    <name type="scientific">Brevibacillus composti</name>
    <dbReference type="NCBI Taxonomy" id="2796470"/>
    <lineage>
        <taxon>Bacteria</taxon>
        <taxon>Bacillati</taxon>
        <taxon>Bacillota</taxon>
        <taxon>Bacilli</taxon>
        <taxon>Bacillales</taxon>
        <taxon>Paenibacillaceae</taxon>
        <taxon>Brevibacillus</taxon>
    </lineage>
</organism>
<evidence type="ECO:0000313" key="2">
    <source>
        <dbReference type="EMBL" id="QUO43417.1"/>
    </source>
</evidence>
<evidence type="ECO:0000313" key="3">
    <source>
        <dbReference type="Proteomes" id="UP000595847"/>
    </source>
</evidence>
<dbReference type="EMBL" id="CP066308">
    <property type="protein sequence ID" value="QQE76390.1"/>
    <property type="molecule type" value="Genomic_DNA"/>
</dbReference>
<reference evidence="2" key="2">
    <citation type="submission" date="2021-04" db="EMBL/GenBank/DDBJ databases">
        <title>Brevibacillus composti FJAT-54423, complete genome.</title>
        <authorList>
            <person name="Tang R."/>
        </authorList>
    </citation>
    <scope>NUCLEOTIDE SEQUENCE</scope>
    <source>
        <strain evidence="2">FJAT-54424</strain>
    </source>
</reference>
<dbReference type="AlphaFoldDB" id="A0A7T5EPJ3"/>
<evidence type="ECO:0000313" key="1">
    <source>
        <dbReference type="EMBL" id="QQE76390.1"/>
    </source>
</evidence>